<evidence type="ECO:0000313" key="3">
    <source>
        <dbReference type="Proteomes" id="UP000663852"/>
    </source>
</evidence>
<proteinExistence type="predicted"/>
<dbReference type="AlphaFoldDB" id="A0A814J040"/>
<gene>
    <name evidence="2" type="ORF">EDS130_LOCUS16437</name>
</gene>
<reference evidence="2" key="1">
    <citation type="submission" date="2021-02" db="EMBL/GenBank/DDBJ databases">
        <authorList>
            <person name="Nowell W R."/>
        </authorList>
    </citation>
    <scope>NUCLEOTIDE SEQUENCE</scope>
</reference>
<keyword evidence="1" id="KW-1133">Transmembrane helix</keyword>
<evidence type="ECO:0000313" key="2">
    <source>
        <dbReference type="EMBL" id="CAF1031530.1"/>
    </source>
</evidence>
<dbReference type="EMBL" id="CAJNOJ010000071">
    <property type="protein sequence ID" value="CAF1031530.1"/>
    <property type="molecule type" value="Genomic_DNA"/>
</dbReference>
<comment type="caution">
    <text evidence="2">The sequence shown here is derived from an EMBL/GenBank/DDBJ whole genome shotgun (WGS) entry which is preliminary data.</text>
</comment>
<sequence length="147" mass="15836">MSGGRRTDQEMCLHLFTYYSRISNLKTCAGIISPTADSTAQLQTFYSTAARFVTYGSAGFYTIMTMASLPTYTDLNMTTCLPYSNSITTTNAIATNNGIPTSTSTTNSITSNGTTTTANNKSNLVIPQSTLVLFFLWISCAINGLLD</sequence>
<name>A0A814J040_ADIRI</name>
<organism evidence="2 3">
    <name type="scientific">Adineta ricciae</name>
    <name type="common">Rotifer</name>
    <dbReference type="NCBI Taxonomy" id="249248"/>
    <lineage>
        <taxon>Eukaryota</taxon>
        <taxon>Metazoa</taxon>
        <taxon>Spiralia</taxon>
        <taxon>Gnathifera</taxon>
        <taxon>Rotifera</taxon>
        <taxon>Eurotatoria</taxon>
        <taxon>Bdelloidea</taxon>
        <taxon>Adinetida</taxon>
        <taxon>Adinetidae</taxon>
        <taxon>Adineta</taxon>
    </lineage>
</organism>
<accession>A0A814J040</accession>
<feature type="transmembrane region" description="Helical" evidence="1">
    <location>
        <begin position="125"/>
        <end position="146"/>
    </location>
</feature>
<keyword evidence="1" id="KW-0472">Membrane</keyword>
<evidence type="ECO:0000256" key="1">
    <source>
        <dbReference type="SAM" id="Phobius"/>
    </source>
</evidence>
<keyword evidence="1" id="KW-0812">Transmembrane</keyword>
<dbReference type="Proteomes" id="UP000663852">
    <property type="component" value="Unassembled WGS sequence"/>
</dbReference>
<protein>
    <submittedName>
        <fullName evidence="2">Uncharacterized protein</fullName>
    </submittedName>
</protein>